<comment type="subcellular location">
    <subcellularLocation>
        <location evidence="1">Cell membrane</location>
        <topology evidence="1">Multi-pass membrane protein</topology>
    </subcellularLocation>
</comment>
<evidence type="ECO:0000256" key="8">
    <source>
        <dbReference type="SAM" id="Phobius"/>
    </source>
</evidence>
<dbReference type="AlphaFoldDB" id="A0A3B1C0Y4"/>
<keyword evidence="5 8" id="KW-1133">Transmembrane helix</keyword>
<keyword evidence="6 8" id="KW-0472">Membrane</keyword>
<dbReference type="GO" id="GO:0016410">
    <property type="term" value="F:N-acyltransferase activity"/>
    <property type="evidence" value="ECO:0007669"/>
    <property type="project" value="InterPro"/>
</dbReference>
<feature type="transmembrane region" description="Helical" evidence="8">
    <location>
        <begin position="210"/>
        <end position="229"/>
    </location>
</feature>
<evidence type="ECO:0000256" key="1">
    <source>
        <dbReference type="ARBA" id="ARBA00004651"/>
    </source>
</evidence>
<evidence type="ECO:0000259" key="9">
    <source>
        <dbReference type="PROSITE" id="PS50263"/>
    </source>
</evidence>
<evidence type="ECO:0000256" key="6">
    <source>
        <dbReference type="ARBA" id="ARBA00023136"/>
    </source>
</evidence>
<evidence type="ECO:0000256" key="4">
    <source>
        <dbReference type="ARBA" id="ARBA00022692"/>
    </source>
</evidence>
<dbReference type="GO" id="GO:0005886">
    <property type="term" value="C:plasma membrane"/>
    <property type="evidence" value="ECO:0007669"/>
    <property type="project" value="UniProtKB-SubCell"/>
</dbReference>
<feature type="transmembrane region" description="Helical" evidence="8">
    <location>
        <begin position="37"/>
        <end position="54"/>
    </location>
</feature>
<reference evidence="10" key="1">
    <citation type="submission" date="2018-06" db="EMBL/GenBank/DDBJ databases">
        <authorList>
            <person name="Zhirakovskaya E."/>
        </authorList>
    </citation>
    <scope>NUCLEOTIDE SEQUENCE</scope>
</reference>
<dbReference type="PROSITE" id="PS50263">
    <property type="entry name" value="CN_HYDROLASE"/>
    <property type="match status" value="1"/>
</dbReference>
<dbReference type="GO" id="GO:0042158">
    <property type="term" value="P:lipoprotein biosynthetic process"/>
    <property type="evidence" value="ECO:0007669"/>
    <property type="project" value="InterPro"/>
</dbReference>
<keyword evidence="10" id="KW-0449">Lipoprotein</keyword>
<evidence type="ECO:0000256" key="5">
    <source>
        <dbReference type="ARBA" id="ARBA00022989"/>
    </source>
</evidence>
<dbReference type="InterPro" id="IPR003010">
    <property type="entry name" value="C-N_Hydrolase"/>
</dbReference>
<dbReference type="PANTHER" id="PTHR38686">
    <property type="entry name" value="APOLIPOPROTEIN N-ACYLTRANSFERASE"/>
    <property type="match status" value="1"/>
</dbReference>
<dbReference type="EMBL" id="UOGC01000051">
    <property type="protein sequence ID" value="VAX17438.1"/>
    <property type="molecule type" value="Genomic_DNA"/>
</dbReference>
<keyword evidence="3 10" id="KW-0808">Transferase</keyword>
<evidence type="ECO:0000313" key="10">
    <source>
        <dbReference type="EMBL" id="VAX17438.1"/>
    </source>
</evidence>
<feature type="transmembrane region" description="Helical" evidence="8">
    <location>
        <begin position="61"/>
        <end position="81"/>
    </location>
</feature>
<name>A0A3B1C0Y4_9ZZZZ</name>
<feature type="transmembrane region" description="Helical" evidence="8">
    <location>
        <begin position="93"/>
        <end position="117"/>
    </location>
</feature>
<dbReference type="CDD" id="cd07571">
    <property type="entry name" value="ALP_N-acyl_transferase"/>
    <property type="match status" value="1"/>
</dbReference>
<proteinExistence type="inferred from homology"/>
<keyword evidence="4 8" id="KW-0812">Transmembrane</keyword>
<organism evidence="10">
    <name type="scientific">hydrothermal vent metagenome</name>
    <dbReference type="NCBI Taxonomy" id="652676"/>
    <lineage>
        <taxon>unclassified sequences</taxon>
        <taxon>metagenomes</taxon>
        <taxon>ecological metagenomes</taxon>
    </lineage>
</organism>
<feature type="transmembrane region" description="Helical" evidence="8">
    <location>
        <begin position="498"/>
        <end position="520"/>
    </location>
</feature>
<evidence type="ECO:0000256" key="2">
    <source>
        <dbReference type="ARBA" id="ARBA00022475"/>
    </source>
</evidence>
<dbReference type="NCBIfam" id="TIGR00546">
    <property type="entry name" value="lnt"/>
    <property type="match status" value="1"/>
</dbReference>
<dbReference type="InterPro" id="IPR045378">
    <property type="entry name" value="LNT_N"/>
</dbReference>
<feature type="domain" description="CN hydrolase" evidence="9">
    <location>
        <begin position="249"/>
        <end position="491"/>
    </location>
</feature>
<evidence type="ECO:0000256" key="3">
    <source>
        <dbReference type="ARBA" id="ARBA00022679"/>
    </source>
</evidence>
<dbReference type="InterPro" id="IPR036526">
    <property type="entry name" value="C-N_Hydrolase_sf"/>
</dbReference>
<dbReference type="PANTHER" id="PTHR38686:SF1">
    <property type="entry name" value="APOLIPOPROTEIN N-ACYLTRANSFERASE"/>
    <property type="match status" value="1"/>
</dbReference>
<dbReference type="Pfam" id="PF00795">
    <property type="entry name" value="CN_hydrolase"/>
    <property type="match status" value="1"/>
</dbReference>
<dbReference type="Pfam" id="PF20154">
    <property type="entry name" value="LNT_N"/>
    <property type="match status" value="1"/>
</dbReference>
<protein>
    <submittedName>
        <fullName evidence="10">Apolipoprotein N-acyltransferase / Copper homeostasis protein CutE</fullName>
    </submittedName>
</protein>
<feature type="transmembrane region" description="Helical" evidence="8">
    <location>
        <begin position="180"/>
        <end position="198"/>
    </location>
</feature>
<keyword evidence="7 10" id="KW-0012">Acyltransferase</keyword>
<dbReference type="HAMAP" id="MF_01148">
    <property type="entry name" value="Lnt"/>
    <property type="match status" value="1"/>
</dbReference>
<accession>A0A3B1C0Y4</accession>
<evidence type="ECO:0000256" key="7">
    <source>
        <dbReference type="ARBA" id="ARBA00023315"/>
    </source>
</evidence>
<dbReference type="InterPro" id="IPR004563">
    <property type="entry name" value="Apolipo_AcylTrfase"/>
</dbReference>
<keyword evidence="2" id="KW-1003">Cell membrane</keyword>
<sequence length="528" mass="57738">MNSVTALKGALGVRAVFKDYALSALSGVLVALAFPDYGIWPLAWVGLVPLFVVIRAKNTLSATWLGLTAGLFYFGPTVYWVSNTMTQFGGMPLFAAVITTALMISVMSCYIALFCYLLSMVEGRSGRAISLAMAPFLWVTLETVRGSLPGVGFPWARLSDSQFEVLNVIQIADITGSEGVSFIIVLVSASLAMVLDWFLSKNGSQEKFPFRWIAGTLLLVMAMLVYGAIKLSAIDEGAKGAQKVKVALVQGNVDQKRKWERFYREEQLDIYTRRTEEAVAKGAELVVWPETAAPFYFGSDPLYDAGLRALSQNSGVPIVFGAPGYVRENGKVTSFNRAWVVRPDGYEEKFDKVHLVPFGEYIPMKKVLFFLDKVVTSIGDMEPGKTVNLLDIGAFKAGVQICYEIIFPQYSREIALKGASVIINITNDSWYGKTSASRQSLSMAVFRAVENRIPVLRSAQSGVSCIIEPSGKVVGETRLFVETTLMGSFTPKKSATTIYSSSGGLFGLGCAGFVFALIFFTQRRRAPL</sequence>
<dbReference type="SUPFAM" id="SSF56317">
    <property type="entry name" value="Carbon-nitrogen hydrolase"/>
    <property type="match status" value="1"/>
</dbReference>
<gene>
    <name evidence="10" type="ORF">MNBD_NITROSPINAE01-739</name>
</gene>
<dbReference type="Gene3D" id="3.60.110.10">
    <property type="entry name" value="Carbon-nitrogen hydrolase"/>
    <property type="match status" value="1"/>
</dbReference>